<feature type="transmembrane region" description="Helical" evidence="1">
    <location>
        <begin position="191"/>
        <end position="212"/>
    </location>
</feature>
<name>A0ABS3JLW4_9BACT</name>
<dbReference type="EMBL" id="JAFMYW010000006">
    <property type="protein sequence ID" value="MBO0950988.1"/>
    <property type="molecule type" value="Genomic_DNA"/>
</dbReference>
<feature type="transmembrane region" description="Helical" evidence="1">
    <location>
        <begin position="87"/>
        <end position="107"/>
    </location>
</feature>
<feature type="transmembrane region" description="Helical" evidence="1">
    <location>
        <begin position="119"/>
        <end position="138"/>
    </location>
</feature>
<sequence>MWETILFFTFATVCLLIYLWHWNTLTIPMKWIGIAHAINTLTLAVGTIMTLNNVDNNLYIFHFSLLLLHTAYALAFYFAIDHLLTRKLILVSIGLFITISLIFSATIQPLNEFNSYSRVLSNLLLAGMSLRYLYKLFVEVKLARIEQNSFFWVSVGLLFTSVGSFFAYGLMSYLIGLSRYHAKQIYLLIDAMNFLLIGVLIVAVYVETLFTLKRHNR</sequence>
<evidence type="ECO:0000313" key="2">
    <source>
        <dbReference type="EMBL" id="MBO0950988.1"/>
    </source>
</evidence>
<organism evidence="2 3">
    <name type="scientific">Fibrella forsythiae</name>
    <dbReference type="NCBI Taxonomy" id="2817061"/>
    <lineage>
        <taxon>Bacteria</taxon>
        <taxon>Pseudomonadati</taxon>
        <taxon>Bacteroidota</taxon>
        <taxon>Cytophagia</taxon>
        <taxon>Cytophagales</taxon>
        <taxon>Spirosomataceae</taxon>
        <taxon>Fibrella</taxon>
    </lineage>
</organism>
<evidence type="ECO:0000256" key="1">
    <source>
        <dbReference type="SAM" id="Phobius"/>
    </source>
</evidence>
<dbReference type="Proteomes" id="UP000664628">
    <property type="component" value="Unassembled WGS sequence"/>
</dbReference>
<proteinExistence type="predicted"/>
<feature type="transmembrane region" description="Helical" evidence="1">
    <location>
        <begin position="150"/>
        <end position="171"/>
    </location>
</feature>
<keyword evidence="1" id="KW-0812">Transmembrane</keyword>
<keyword evidence="3" id="KW-1185">Reference proteome</keyword>
<feature type="transmembrane region" description="Helical" evidence="1">
    <location>
        <begin position="6"/>
        <end position="22"/>
    </location>
</feature>
<keyword evidence="1" id="KW-0472">Membrane</keyword>
<comment type="caution">
    <text evidence="2">The sequence shown here is derived from an EMBL/GenBank/DDBJ whole genome shotgun (WGS) entry which is preliminary data.</text>
</comment>
<reference evidence="2 3" key="1">
    <citation type="submission" date="2021-03" db="EMBL/GenBank/DDBJ databases">
        <title>Fibrella sp. HMF5405 genome sequencing and assembly.</title>
        <authorList>
            <person name="Kang H."/>
            <person name="Kim H."/>
            <person name="Bae S."/>
            <person name="Joh K."/>
        </authorList>
    </citation>
    <scope>NUCLEOTIDE SEQUENCE [LARGE SCALE GENOMIC DNA]</scope>
    <source>
        <strain evidence="2 3">HMF5405</strain>
    </source>
</reference>
<protein>
    <submittedName>
        <fullName evidence="2">Uncharacterized protein</fullName>
    </submittedName>
</protein>
<feature type="transmembrane region" description="Helical" evidence="1">
    <location>
        <begin position="34"/>
        <end position="52"/>
    </location>
</feature>
<evidence type="ECO:0000313" key="3">
    <source>
        <dbReference type="Proteomes" id="UP000664628"/>
    </source>
</evidence>
<dbReference type="RefSeq" id="WP_207330925.1">
    <property type="nucleotide sequence ID" value="NZ_JAFMYW010000006.1"/>
</dbReference>
<keyword evidence="1" id="KW-1133">Transmembrane helix</keyword>
<gene>
    <name evidence="2" type="ORF">J2I46_20545</name>
</gene>
<feature type="transmembrane region" description="Helical" evidence="1">
    <location>
        <begin position="58"/>
        <end position="80"/>
    </location>
</feature>
<accession>A0ABS3JLW4</accession>